<dbReference type="InterPro" id="IPR003346">
    <property type="entry name" value="Transposase_20"/>
</dbReference>
<dbReference type="EMBL" id="CP046173">
    <property type="protein sequence ID" value="QIS24769.1"/>
    <property type="molecule type" value="Genomic_DNA"/>
</dbReference>
<dbReference type="PANTHER" id="PTHR33055">
    <property type="entry name" value="TRANSPOSASE FOR INSERTION SEQUENCE ELEMENT IS1111A"/>
    <property type="match status" value="1"/>
</dbReference>
<dbReference type="NCBIfam" id="NF033542">
    <property type="entry name" value="transpos_IS110"/>
    <property type="match status" value="1"/>
</dbReference>
<evidence type="ECO:0000313" key="3">
    <source>
        <dbReference type="EMBL" id="QIS24769.1"/>
    </source>
</evidence>
<dbReference type="InterPro" id="IPR047650">
    <property type="entry name" value="Transpos_IS110"/>
</dbReference>
<dbReference type="RefSeq" id="WP_167492122.1">
    <property type="nucleotide sequence ID" value="NZ_CP046173.1"/>
</dbReference>
<proteinExistence type="predicted"/>
<dbReference type="InterPro" id="IPR002525">
    <property type="entry name" value="Transp_IS110-like_N"/>
</dbReference>
<reference evidence="3 4" key="1">
    <citation type="journal article" date="2019" name="ACS Chem. Biol.">
        <title>Identification and Mobilization of a Cryptic Antibiotic Biosynthesis Gene Locus from a Human-Pathogenic Nocardia Isolate.</title>
        <authorList>
            <person name="Herisse M."/>
            <person name="Ishida K."/>
            <person name="Porter J.L."/>
            <person name="Howden B."/>
            <person name="Hertweck C."/>
            <person name="Stinear T.P."/>
            <person name="Pidot S.J."/>
        </authorList>
    </citation>
    <scope>NUCLEOTIDE SEQUENCE [LARGE SCALE GENOMIC DNA]</scope>
    <source>
        <strain evidence="3 4">AUSMDU00012715</strain>
    </source>
</reference>
<dbReference type="GO" id="GO:0004803">
    <property type="term" value="F:transposase activity"/>
    <property type="evidence" value="ECO:0007669"/>
    <property type="project" value="InterPro"/>
</dbReference>
<feature type="domain" description="Transposase IS116/IS110/IS902 C-terminal" evidence="2">
    <location>
        <begin position="189"/>
        <end position="266"/>
    </location>
</feature>
<organism evidence="3 4">
    <name type="scientific">Nocardia terpenica</name>
    <dbReference type="NCBI Taxonomy" id="455432"/>
    <lineage>
        <taxon>Bacteria</taxon>
        <taxon>Bacillati</taxon>
        <taxon>Actinomycetota</taxon>
        <taxon>Actinomycetes</taxon>
        <taxon>Mycobacteriales</taxon>
        <taxon>Nocardiaceae</taxon>
        <taxon>Nocardia</taxon>
    </lineage>
</organism>
<dbReference type="Proteomes" id="UP000500953">
    <property type="component" value="Chromosome"/>
</dbReference>
<sequence length="348" mass="38612">MDVLHERCAGIDIGKADVKVCVRTPARNGRRHNEVRTFSAMTTDLLAMRDWLAAQQVTVVGMEATGSFWKPIFYLLESQVECWLLNAQHMKAVPGRKTDVKDAEWIAKLVEHGLVRPSFVPPQPIRELRDLTRYRTEVVRERTREAQRLHNLLEDAGIKLTSVVSDVLGKSGRAMLEALIGEPYRRHIELLATIPGISPATAEVILAEIGADITQFASAAHLASWAGICPGNYESAGKHGSGATRPGDPWLKGVLGQAAISAARGKDTYLGTRYRRLLVRRGRRRALVALQHSILTAVWHMFTNDLPYRELGGTYFLDRTARTTATRRLIGQLNHLGYQVTLNPLGAA</sequence>
<name>A0A6G9ZGJ5_9NOCA</name>
<protein>
    <submittedName>
        <fullName evidence="3">IS110 family transposase</fullName>
    </submittedName>
</protein>
<gene>
    <name evidence="3" type="ORF">F6W96_40285</name>
</gene>
<dbReference type="Pfam" id="PF01548">
    <property type="entry name" value="DEDD_Tnp_IS110"/>
    <property type="match status" value="1"/>
</dbReference>
<accession>A0A6G9ZGJ5</accession>
<evidence type="ECO:0000259" key="1">
    <source>
        <dbReference type="Pfam" id="PF01548"/>
    </source>
</evidence>
<evidence type="ECO:0000259" key="2">
    <source>
        <dbReference type="Pfam" id="PF02371"/>
    </source>
</evidence>
<dbReference type="GO" id="GO:0003677">
    <property type="term" value="F:DNA binding"/>
    <property type="evidence" value="ECO:0007669"/>
    <property type="project" value="InterPro"/>
</dbReference>
<dbReference type="AlphaFoldDB" id="A0A6G9ZGJ5"/>
<feature type="domain" description="Transposase IS110-like N-terminal" evidence="1">
    <location>
        <begin position="9"/>
        <end position="155"/>
    </location>
</feature>
<dbReference type="GO" id="GO:0006313">
    <property type="term" value="P:DNA transposition"/>
    <property type="evidence" value="ECO:0007669"/>
    <property type="project" value="InterPro"/>
</dbReference>
<dbReference type="Pfam" id="PF02371">
    <property type="entry name" value="Transposase_20"/>
    <property type="match status" value="1"/>
</dbReference>
<dbReference type="PANTHER" id="PTHR33055:SF15">
    <property type="entry name" value="TRANSPOSASE-RELATED"/>
    <property type="match status" value="1"/>
</dbReference>
<evidence type="ECO:0000313" key="4">
    <source>
        <dbReference type="Proteomes" id="UP000500953"/>
    </source>
</evidence>